<proteinExistence type="predicted"/>
<dbReference type="RefSeq" id="WP_124707540.1">
    <property type="nucleotide sequence ID" value="NZ_CP033972.1"/>
</dbReference>
<protein>
    <submittedName>
        <fullName evidence="3">Methanol dehydrogenase activator</fullName>
        <ecNumber evidence="3">3.-.-.-</ecNumber>
    </submittedName>
</protein>
<dbReference type="SUPFAM" id="SSF55811">
    <property type="entry name" value="Nudix"/>
    <property type="match status" value="1"/>
</dbReference>
<dbReference type="EC" id="3.-.-.-" evidence="3"/>
<dbReference type="Pfam" id="PF00293">
    <property type="entry name" value="NUDIX"/>
    <property type="match status" value="1"/>
</dbReference>
<gene>
    <name evidence="3" type="primary">act</name>
    <name evidence="3" type="ORF">D7316_01308</name>
</gene>
<accession>A0A3G8JHZ6</accession>
<dbReference type="GO" id="GO:0016787">
    <property type="term" value="F:hydrolase activity"/>
    <property type="evidence" value="ECO:0007669"/>
    <property type="project" value="UniProtKB-KW"/>
</dbReference>
<dbReference type="GO" id="GO:0006753">
    <property type="term" value="P:nucleoside phosphate metabolic process"/>
    <property type="evidence" value="ECO:0007669"/>
    <property type="project" value="TreeGrafter"/>
</dbReference>
<dbReference type="PANTHER" id="PTHR11839:SF31">
    <property type="entry name" value="ADP-RIBOSE PYROPHOSPHATASE"/>
    <property type="match status" value="1"/>
</dbReference>
<dbReference type="OrthoDB" id="9806150at2"/>
<reference evidence="3 4" key="1">
    <citation type="submission" date="2018-11" db="EMBL/GenBank/DDBJ databases">
        <title>Gordonia insulae sp. nov., isolated from an island soil.</title>
        <authorList>
            <person name="Kim Y.S."/>
            <person name="Kim S.B."/>
        </authorList>
    </citation>
    <scope>NUCLEOTIDE SEQUENCE [LARGE SCALE GENOMIC DNA]</scope>
    <source>
        <strain evidence="3 4">MMS17-SY073</strain>
    </source>
</reference>
<dbReference type="CDD" id="cd24158">
    <property type="entry name" value="NUDIX_ADPRase_Rv1700"/>
    <property type="match status" value="1"/>
</dbReference>
<dbReference type="PANTHER" id="PTHR11839">
    <property type="entry name" value="UDP/ADP-SUGAR PYROPHOSPHATASE"/>
    <property type="match status" value="1"/>
</dbReference>
<dbReference type="PROSITE" id="PS51462">
    <property type="entry name" value="NUDIX"/>
    <property type="match status" value="1"/>
</dbReference>
<evidence type="ECO:0000313" key="3">
    <source>
        <dbReference type="EMBL" id="AZG44721.1"/>
    </source>
</evidence>
<dbReference type="KEGG" id="gom:D7316_01308"/>
<evidence type="ECO:0000256" key="1">
    <source>
        <dbReference type="ARBA" id="ARBA00022801"/>
    </source>
</evidence>
<dbReference type="InterPro" id="IPR000086">
    <property type="entry name" value="NUDIX_hydrolase_dom"/>
</dbReference>
<dbReference type="Proteomes" id="UP000271469">
    <property type="component" value="Chromosome"/>
</dbReference>
<sequence>MSKPGSGDASRGAASGEHGFDVAGTRTVYDGAILTLRVDEVEMPGGRVAEREVVEHFGAVAVVARDAEGRIAMVRQYRHPIGRRLLELPAGLLDGGPDETPLDAAKRELGEEVDLAADRWHVLVDLDLSPGFTDEALRLYLAEDLRQLEAAERHDEEADMSVEWLTLDDAVGRVLGGDIVNATSVAGILATAAADARGVGLRETNAPWTDEPTALRERRARR</sequence>
<name>A0A3G8JHZ6_9ACTN</name>
<dbReference type="GO" id="GO:0019693">
    <property type="term" value="P:ribose phosphate metabolic process"/>
    <property type="evidence" value="ECO:0007669"/>
    <property type="project" value="TreeGrafter"/>
</dbReference>
<keyword evidence="4" id="KW-1185">Reference proteome</keyword>
<dbReference type="GO" id="GO:0005829">
    <property type="term" value="C:cytosol"/>
    <property type="evidence" value="ECO:0007669"/>
    <property type="project" value="TreeGrafter"/>
</dbReference>
<evidence type="ECO:0000259" key="2">
    <source>
        <dbReference type="PROSITE" id="PS51462"/>
    </source>
</evidence>
<dbReference type="EMBL" id="CP033972">
    <property type="protein sequence ID" value="AZG44721.1"/>
    <property type="molecule type" value="Genomic_DNA"/>
</dbReference>
<dbReference type="Gene3D" id="3.90.79.10">
    <property type="entry name" value="Nucleoside Triphosphate Pyrophosphohydrolase"/>
    <property type="match status" value="1"/>
</dbReference>
<dbReference type="InterPro" id="IPR015797">
    <property type="entry name" value="NUDIX_hydrolase-like_dom_sf"/>
</dbReference>
<evidence type="ECO:0000313" key="4">
    <source>
        <dbReference type="Proteomes" id="UP000271469"/>
    </source>
</evidence>
<dbReference type="AlphaFoldDB" id="A0A3G8JHZ6"/>
<keyword evidence="1 3" id="KW-0378">Hydrolase</keyword>
<organism evidence="3 4">
    <name type="scientific">Gordonia insulae</name>
    <dbReference type="NCBI Taxonomy" id="2420509"/>
    <lineage>
        <taxon>Bacteria</taxon>
        <taxon>Bacillati</taxon>
        <taxon>Actinomycetota</taxon>
        <taxon>Actinomycetes</taxon>
        <taxon>Mycobacteriales</taxon>
        <taxon>Gordoniaceae</taxon>
        <taxon>Gordonia</taxon>
    </lineage>
</organism>
<feature type="domain" description="Nudix hydrolase" evidence="2">
    <location>
        <begin position="54"/>
        <end position="187"/>
    </location>
</feature>